<dbReference type="GO" id="GO:0022857">
    <property type="term" value="F:transmembrane transporter activity"/>
    <property type="evidence" value="ECO:0007669"/>
    <property type="project" value="InterPro"/>
</dbReference>
<evidence type="ECO:0000256" key="5">
    <source>
        <dbReference type="ARBA" id="ARBA00023136"/>
    </source>
</evidence>
<name>A0A8B5XUE2_9BACI</name>
<dbReference type="Pfam" id="PF00083">
    <property type="entry name" value="Sugar_tr"/>
    <property type="match status" value="1"/>
</dbReference>
<feature type="transmembrane region" description="Helical" evidence="6">
    <location>
        <begin position="366"/>
        <end position="385"/>
    </location>
</feature>
<feature type="transmembrane region" description="Helical" evidence="6">
    <location>
        <begin position="337"/>
        <end position="359"/>
    </location>
</feature>
<sequence>MQVYIPCLVKSVKYHYLVELKSVHLISGTLPEYYSNSFLIHKSDKSKNGGDSLNEQKFTIDDAPFNKFHFRIAGLTFGSSFCDGYSLGIIAMALTVFGPQMNMNAMWTGLIGSSALIGLFAGSLILGRLSDRVGRQKIFLVNFLLITIATILQFFVSGPEELFILRLLIGFGLGGDYAVGTTLLAEFSPKKYRSSLLASINVVWTLGYVASNFVGHYLGQVGSDSWRWMLVSAAIPAIVVLILRIGTPESPRWLVSMGRVEEARQIVKKHLGSNVEMGETITGTENQKTLGFRGLFSKKLRKRTAFGGIFKLTLVIPYFAIYTFLPSILSTMGFEQNFFADTMLNLFLLVGAIFGLWLLAKFSRRGFTIGAFTILTVSLFSLSFLHNGSQFLMLIAFLIFTFFMSAASNLTLVYPAELFPTEIRGSGIGMVTAISRIGSAIGTFLLPVSLSSFGLSASMAGMAAILLIGLIVSIAWAPETKNLSLHEASDPLLEAGNLSKGTDIPFTENKKIT</sequence>
<evidence type="ECO:0000256" key="2">
    <source>
        <dbReference type="ARBA" id="ARBA00022448"/>
    </source>
</evidence>
<evidence type="ECO:0000259" key="7">
    <source>
        <dbReference type="PROSITE" id="PS50850"/>
    </source>
</evidence>
<evidence type="ECO:0000256" key="4">
    <source>
        <dbReference type="ARBA" id="ARBA00022989"/>
    </source>
</evidence>
<feature type="transmembrane region" description="Helical" evidence="6">
    <location>
        <begin position="162"/>
        <end position="184"/>
    </location>
</feature>
<reference evidence="8 9" key="1">
    <citation type="submission" date="2019-07" db="EMBL/GenBank/DDBJ databases">
        <title>Genome assembly of Bacillus simplex strain GGC-P6A.</title>
        <authorList>
            <person name="Jennings M.E."/>
            <person name="Barton H.A."/>
        </authorList>
    </citation>
    <scope>NUCLEOTIDE SEQUENCE [LARGE SCALE GENOMIC DNA]</scope>
    <source>
        <strain evidence="8 9">GGC-P6A</strain>
    </source>
</reference>
<feature type="transmembrane region" description="Helical" evidence="6">
    <location>
        <begin position="453"/>
        <end position="477"/>
    </location>
</feature>
<feature type="transmembrane region" description="Helical" evidence="6">
    <location>
        <begin position="225"/>
        <end position="243"/>
    </location>
</feature>
<feature type="transmembrane region" description="Helical" evidence="6">
    <location>
        <begin position="305"/>
        <end position="325"/>
    </location>
</feature>
<dbReference type="EMBL" id="VNKI01000010">
    <property type="protein sequence ID" value="TVX78058.1"/>
    <property type="molecule type" value="Genomic_DNA"/>
</dbReference>
<dbReference type="CDD" id="cd17316">
    <property type="entry name" value="MFS_SV2_like"/>
    <property type="match status" value="1"/>
</dbReference>
<evidence type="ECO:0000313" key="8">
    <source>
        <dbReference type="EMBL" id="TVX78058.1"/>
    </source>
</evidence>
<feature type="transmembrane region" description="Helical" evidence="6">
    <location>
        <begin position="196"/>
        <end position="219"/>
    </location>
</feature>
<dbReference type="AlphaFoldDB" id="A0A8B5XUE2"/>
<dbReference type="PROSITE" id="PS50850">
    <property type="entry name" value="MFS"/>
    <property type="match status" value="1"/>
</dbReference>
<dbReference type="Proteomes" id="UP000317770">
    <property type="component" value="Unassembled WGS sequence"/>
</dbReference>
<feature type="domain" description="Major facilitator superfamily (MFS) profile" evidence="7">
    <location>
        <begin position="72"/>
        <end position="481"/>
    </location>
</feature>
<feature type="transmembrane region" description="Helical" evidence="6">
    <location>
        <begin position="106"/>
        <end position="126"/>
    </location>
</feature>
<keyword evidence="3 6" id="KW-0812">Transmembrane</keyword>
<dbReference type="InterPro" id="IPR036259">
    <property type="entry name" value="MFS_trans_sf"/>
</dbReference>
<dbReference type="PANTHER" id="PTHR23511:SF34">
    <property type="entry name" value="SYNAPTIC VESICLE GLYCOPROTEIN 2"/>
    <property type="match status" value="1"/>
</dbReference>
<comment type="caution">
    <text evidence="8">The sequence shown here is derived from an EMBL/GenBank/DDBJ whole genome shotgun (WGS) entry which is preliminary data.</text>
</comment>
<organism evidence="8 9">
    <name type="scientific">Peribacillus simplex</name>
    <dbReference type="NCBI Taxonomy" id="1478"/>
    <lineage>
        <taxon>Bacteria</taxon>
        <taxon>Bacillati</taxon>
        <taxon>Bacillota</taxon>
        <taxon>Bacilli</taxon>
        <taxon>Bacillales</taxon>
        <taxon>Bacillaceae</taxon>
        <taxon>Peribacillus</taxon>
    </lineage>
</organism>
<gene>
    <name evidence="8" type="ORF">FQP34_19805</name>
</gene>
<comment type="subcellular location">
    <subcellularLocation>
        <location evidence="1">Cell membrane</location>
        <topology evidence="1">Multi-pass membrane protein</topology>
    </subcellularLocation>
</comment>
<keyword evidence="4 6" id="KW-1133">Transmembrane helix</keyword>
<feature type="transmembrane region" description="Helical" evidence="6">
    <location>
        <begin position="72"/>
        <end position="94"/>
    </location>
</feature>
<dbReference type="PANTHER" id="PTHR23511">
    <property type="entry name" value="SYNAPTIC VESICLE GLYCOPROTEIN 2"/>
    <property type="match status" value="1"/>
</dbReference>
<feature type="transmembrane region" description="Helical" evidence="6">
    <location>
        <begin position="138"/>
        <end position="156"/>
    </location>
</feature>
<dbReference type="Gene3D" id="1.20.1250.20">
    <property type="entry name" value="MFS general substrate transporter like domains"/>
    <property type="match status" value="1"/>
</dbReference>
<feature type="transmembrane region" description="Helical" evidence="6">
    <location>
        <begin position="426"/>
        <end position="447"/>
    </location>
</feature>
<dbReference type="GO" id="GO:0005886">
    <property type="term" value="C:plasma membrane"/>
    <property type="evidence" value="ECO:0007669"/>
    <property type="project" value="UniProtKB-SubCell"/>
</dbReference>
<keyword evidence="5 6" id="KW-0472">Membrane</keyword>
<dbReference type="PROSITE" id="PS00217">
    <property type="entry name" value="SUGAR_TRANSPORT_2"/>
    <property type="match status" value="1"/>
</dbReference>
<dbReference type="InterPro" id="IPR020846">
    <property type="entry name" value="MFS_dom"/>
</dbReference>
<dbReference type="InterPro" id="IPR005829">
    <property type="entry name" value="Sugar_transporter_CS"/>
</dbReference>
<dbReference type="InterPro" id="IPR005828">
    <property type="entry name" value="MFS_sugar_transport-like"/>
</dbReference>
<evidence type="ECO:0000256" key="3">
    <source>
        <dbReference type="ARBA" id="ARBA00022692"/>
    </source>
</evidence>
<protein>
    <submittedName>
        <fullName evidence="8">MFS transporter</fullName>
    </submittedName>
</protein>
<keyword evidence="2" id="KW-0813">Transport</keyword>
<dbReference type="SUPFAM" id="SSF103473">
    <property type="entry name" value="MFS general substrate transporter"/>
    <property type="match status" value="1"/>
</dbReference>
<evidence type="ECO:0000256" key="1">
    <source>
        <dbReference type="ARBA" id="ARBA00004651"/>
    </source>
</evidence>
<feature type="transmembrane region" description="Helical" evidence="6">
    <location>
        <begin position="391"/>
        <end position="414"/>
    </location>
</feature>
<evidence type="ECO:0000313" key="9">
    <source>
        <dbReference type="Proteomes" id="UP000317770"/>
    </source>
</evidence>
<proteinExistence type="predicted"/>
<accession>A0A8B5XUE2</accession>
<evidence type="ECO:0000256" key="6">
    <source>
        <dbReference type="SAM" id="Phobius"/>
    </source>
</evidence>